<protein>
    <submittedName>
        <fullName evidence="1">Ring finger protein, putative</fullName>
    </submittedName>
</protein>
<dbReference type="EMBL" id="GBRH01262170">
    <property type="protein sequence ID" value="JAD35725.1"/>
    <property type="molecule type" value="Transcribed_RNA"/>
</dbReference>
<accession>A0A0A8ZG64</accession>
<reference evidence="1" key="2">
    <citation type="journal article" date="2015" name="Data Brief">
        <title>Shoot transcriptome of the giant reed, Arundo donax.</title>
        <authorList>
            <person name="Barrero R.A."/>
            <person name="Guerrero F.D."/>
            <person name="Moolhuijzen P."/>
            <person name="Goolsby J.A."/>
            <person name="Tidwell J."/>
            <person name="Bellgard S.E."/>
            <person name="Bellgard M.I."/>
        </authorList>
    </citation>
    <scope>NUCLEOTIDE SEQUENCE</scope>
    <source>
        <tissue evidence="1">Shoot tissue taken approximately 20 cm above the soil surface</tissue>
    </source>
</reference>
<evidence type="ECO:0000313" key="1">
    <source>
        <dbReference type="EMBL" id="JAD35725.1"/>
    </source>
</evidence>
<dbReference type="AlphaFoldDB" id="A0A0A8ZG64"/>
<organism evidence="1">
    <name type="scientific">Arundo donax</name>
    <name type="common">Giant reed</name>
    <name type="synonym">Donax arundinaceus</name>
    <dbReference type="NCBI Taxonomy" id="35708"/>
    <lineage>
        <taxon>Eukaryota</taxon>
        <taxon>Viridiplantae</taxon>
        <taxon>Streptophyta</taxon>
        <taxon>Embryophyta</taxon>
        <taxon>Tracheophyta</taxon>
        <taxon>Spermatophyta</taxon>
        <taxon>Magnoliopsida</taxon>
        <taxon>Liliopsida</taxon>
        <taxon>Poales</taxon>
        <taxon>Poaceae</taxon>
        <taxon>PACMAD clade</taxon>
        <taxon>Arundinoideae</taxon>
        <taxon>Arundineae</taxon>
        <taxon>Arundo</taxon>
    </lineage>
</organism>
<sequence>MMYDYSIIKTEMRKSRALQPLQLLINNFLSRLLCPY</sequence>
<proteinExistence type="predicted"/>
<name>A0A0A8ZG64_ARUDO</name>
<reference evidence="1" key="1">
    <citation type="submission" date="2014-09" db="EMBL/GenBank/DDBJ databases">
        <authorList>
            <person name="Magalhaes I.L.F."/>
            <person name="Oliveira U."/>
            <person name="Santos F.R."/>
            <person name="Vidigal T.H.D.A."/>
            <person name="Brescovit A.D."/>
            <person name="Santos A.J."/>
        </authorList>
    </citation>
    <scope>NUCLEOTIDE SEQUENCE</scope>
    <source>
        <tissue evidence="1">Shoot tissue taken approximately 20 cm above the soil surface</tissue>
    </source>
</reference>